<evidence type="ECO:0000313" key="2">
    <source>
        <dbReference type="Proteomes" id="UP001434883"/>
    </source>
</evidence>
<name>A0ABV0RZA4_9TELE</name>
<dbReference type="EMBL" id="JAHRIN010062532">
    <property type="protein sequence ID" value="MEQ2213610.1"/>
    <property type="molecule type" value="Genomic_DNA"/>
</dbReference>
<dbReference type="SUPFAM" id="SSF81324">
    <property type="entry name" value="Voltage-gated potassium channels"/>
    <property type="match status" value="1"/>
</dbReference>
<protein>
    <submittedName>
        <fullName evidence="1">Uncharacterized protein</fullName>
    </submittedName>
</protein>
<comment type="caution">
    <text evidence="1">The sequence shown here is derived from an EMBL/GenBank/DDBJ whole genome shotgun (WGS) entry which is preliminary data.</text>
</comment>
<organism evidence="1 2">
    <name type="scientific">Xenoophorus captivus</name>
    <dbReference type="NCBI Taxonomy" id="1517983"/>
    <lineage>
        <taxon>Eukaryota</taxon>
        <taxon>Metazoa</taxon>
        <taxon>Chordata</taxon>
        <taxon>Craniata</taxon>
        <taxon>Vertebrata</taxon>
        <taxon>Euteleostomi</taxon>
        <taxon>Actinopterygii</taxon>
        <taxon>Neopterygii</taxon>
        <taxon>Teleostei</taxon>
        <taxon>Neoteleostei</taxon>
        <taxon>Acanthomorphata</taxon>
        <taxon>Ovalentaria</taxon>
        <taxon>Atherinomorphae</taxon>
        <taxon>Cyprinodontiformes</taxon>
        <taxon>Goodeidae</taxon>
        <taxon>Xenoophorus</taxon>
    </lineage>
</organism>
<sequence length="127" mass="14511">MMAITFLNLIGIPMEIAFLDGESGLAWESFNVFSDTLFLLDVDLHYHNDDNPSKANKMMRILMFVRILSLIRLARVSRLVRFFNEVEKVRTMQSQLCSAKFSFSHDDYLNFFASSGSCMNGTLGKPL</sequence>
<gene>
    <name evidence="1" type="ORF">XENOCAPTIV_017798</name>
</gene>
<reference evidence="1 2" key="1">
    <citation type="submission" date="2021-06" db="EMBL/GenBank/DDBJ databases">
        <authorList>
            <person name="Palmer J.M."/>
        </authorList>
    </citation>
    <scope>NUCLEOTIDE SEQUENCE [LARGE SCALE GENOMIC DNA]</scope>
    <source>
        <strain evidence="1 2">XC_2019</strain>
        <tissue evidence="1">Muscle</tissue>
    </source>
</reference>
<dbReference type="PANTHER" id="PTHR45689:SF8">
    <property type="entry name" value="POTASSIUM_SODIUM HYPERPOLARIZATION-ACTIVATED CYCLIC NUCLEOTIDE-GATED CHANNEL 2-LIKE"/>
    <property type="match status" value="1"/>
</dbReference>
<dbReference type="InterPro" id="IPR051413">
    <property type="entry name" value="K/Na_HCN_channel"/>
</dbReference>
<dbReference type="Proteomes" id="UP001434883">
    <property type="component" value="Unassembled WGS sequence"/>
</dbReference>
<accession>A0ABV0RZA4</accession>
<keyword evidence="2" id="KW-1185">Reference proteome</keyword>
<proteinExistence type="predicted"/>
<evidence type="ECO:0000313" key="1">
    <source>
        <dbReference type="EMBL" id="MEQ2213610.1"/>
    </source>
</evidence>
<dbReference type="PANTHER" id="PTHR45689">
    <property type="entry name" value="I[[H]] CHANNEL, ISOFORM E"/>
    <property type="match status" value="1"/>
</dbReference>